<keyword evidence="3" id="KW-1185">Reference proteome</keyword>
<evidence type="ECO:0000313" key="3">
    <source>
        <dbReference type="Proteomes" id="UP001499884"/>
    </source>
</evidence>
<evidence type="ECO:0008006" key="4">
    <source>
        <dbReference type="Google" id="ProtNLM"/>
    </source>
</evidence>
<evidence type="ECO:0000256" key="1">
    <source>
        <dbReference type="SAM" id="MobiDB-lite"/>
    </source>
</evidence>
<proteinExistence type="predicted"/>
<evidence type="ECO:0000313" key="2">
    <source>
        <dbReference type="EMBL" id="GAA3710212.1"/>
    </source>
</evidence>
<reference evidence="3" key="1">
    <citation type="journal article" date="2019" name="Int. J. Syst. Evol. Microbiol.">
        <title>The Global Catalogue of Microorganisms (GCM) 10K type strain sequencing project: providing services to taxonomists for standard genome sequencing and annotation.</title>
        <authorList>
            <consortium name="The Broad Institute Genomics Platform"/>
            <consortium name="The Broad Institute Genome Sequencing Center for Infectious Disease"/>
            <person name="Wu L."/>
            <person name="Ma J."/>
        </authorList>
    </citation>
    <scope>NUCLEOTIDE SEQUENCE [LARGE SCALE GENOMIC DNA]</scope>
    <source>
        <strain evidence="3">JCM 30846</strain>
    </source>
</reference>
<feature type="region of interest" description="Disordered" evidence="1">
    <location>
        <begin position="108"/>
        <end position="134"/>
    </location>
</feature>
<sequence length="134" mass="14696">MARPLGRHQLTVLSALARLNGGAWTVGCGWQLRSAAYTIRVLDTLVQRDYVTRTSATARYTITEAGLNALGWYTCGSCTRLTRSPMIERSPDSAPRVRCSWCLGSRTRPPSGDSAHGRMRGHPPYAAPMHRVPA</sequence>
<gene>
    <name evidence="2" type="ORF">GCM10023082_05130</name>
</gene>
<accession>A0ABP7DWV7</accession>
<organism evidence="2 3">
    <name type="scientific">Streptomyces tremellae</name>
    <dbReference type="NCBI Taxonomy" id="1124239"/>
    <lineage>
        <taxon>Bacteria</taxon>
        <taxon>Bacillati</taxon>
        <taxon>Actinomycetota</taxon>
        <taxon>Actinomycetes</taxon>
        <taxon>Kitasatosporales</taxon>
        <taxon>Streptomycetaceae</taxon>
        <taxon>Streptomyces</taxon>
    </lineage>
</organism>
<dbReference type="Proteomes" id="UP001499884">
    <property type="component" value="Unassembled WGS sequence"/>
</dbReference>
<dbReference type="EMBL" id="BAABEP010000002">
    <property type="protein sequence ID" value="GAA3710212.1"/>
    <property type="molecule type" value="Genomic_DNA"/>
</dbReference>
<comment type="caution">
    <text evidence="2">The sequence shown here is derived from an EMBL/GenBank/DDBJ whole genome shotgun (WGS) entry which is preliminary data.</text>
</comment>
<dbReference type="RefSeq" id="WP_345640472.1">
    <property type="nucleotide sequence ID" value="NZ_BAABEP010000002.1"/>
</dbReference>
<protein>
    <recommendedName>
        <fullName evidence="4">HTH hxlR-type domain-containing protein</fullName>
    </recommendedName>
</protein>
<name>A0ABP7DWV7_9ACTN</name>